<dbReference type="Proteomes" id="UP000249725">
    <property type="component" value="Unassembled WGS sequence"/>
</dbReference>
<evidence type="ECO:0000313" key="3">
    <source>
        <dbReference type="Proteomes" id="UP000249725"/>
    </source>
</evidence>
<evidence type="ECO:0000256" key="1">
    <source>
        <dbReference type="SAM" id="MobiDB-lite"/>
    </source>
</evidence>
<accession>A0A328A843</accession>
<dbReference type="AlphaFoldDB" id="A0A328A843"/>
<protein>
    <submittedName>
        <fullName evidence="2">Uncharacterized protein</fullName>
    </submittedName>
</protein>
<sequence>MFAMAAGAGCGDGASKAQASGGESQGEAITAVGCPAQTTPQCVTIMAGGKAYDITEAGVDLSRGVGVSLRGMAAGEVTPCGPKLTNVKVEYQTLKCGPPPAPAAG</sequence>
<organism evidence="2 3">
    <name type="scientific">Phenylobacterium deserti</name>
    <dbReference type="NCBI Taxonomy" id="1914756"/>
    <lineage>
        <taxon>Bacteria</taxon>
        <taxon>Pseudomonadati</taxon>
        <taxon>Pseudomonadota</taxon>
        <taxon>Alphaproteobacteria</taxon>
        <taxon>Caulobacterales</taxon>
        <taxon>Caulobacteraceae</taxon>
        <taxon>Phenylobacterium</taxon>
    </lineage>
</organism>
<dbReference type="EMBL" id="QFYR01000007">
    <property type="protein sequence ID" value="RAK50661.1"/>
    <property type="molecule type" value="Genomic_DNA"/>
</dbReference>
<comment type="caution">
    <text evidence="2">The sequence shown here is derived from an EMBL/GenBank/DDBJ whole genome shotgun (WGS) entry which is preliminary data.</text>
</comment>
<keyword evidence="3" id="KW-1185">Reference proteome</keyword>
<proteinExistence type="predicted"/>
<feature type="compositionally biased region" description="Low complexity" evidence="1">
    <location>
        <begin position="1"/>
        <end position="17"/>
    </location>
</feature>
<gene>
    <name evidence="2" type="ORF">DJ018_18795</name>
</gene>
<reference evidence="3" key="1">
    <citation type="submission" date="2018-05" db="EMBL/GenBank/DDBJ databases">
        <authorList>
            <person name="Li X."/>
        </authorList>
    </citation>
    <scope>NUCLEOTIDE SEQUENCE [LARGE SCALE GENOMIC DNA]</scope>
    <source>
        <strain evidence="3">YIM 73061</strain>
    </source>
</reference>
<evidence type="ECO:0000313" key="2">
    <source>
        <dbReference type="EMBL" id="RAK50661.1"/>
    </source>
</evidence>
<feature type="region of interest" description="Disordered" evidence="1">
    <location>
        <begin position="1"/>
        <end position="22"/>
    </location>
</feature>
<name>A0A328A843_9CAUL</name>